<proteinExistence type="predicted"/>
<name>A0A1Q8REL0_9PEZI</name>
<dbReference type="Proteomes" id="UP000186583">
    <property type="component" value="Unassembled WGS sequence"/>
</dbReference>
<keyword evidence="2" id="KW-0809">Transit peptide</keyword>
<dbReference type="GO" id="GO:0005739">
    <property type="term" value="C:mitochondrion"/>
    <property type="evidence" value="ECO:0007669"/>
    <property type="project" value="UniProtKB-SubCell"/>
</dbReference>
<comment type="subcellular location">
    <subcellularLocation>
        <location evidence="1">Mitochondrion</location>
    </subcellularLocation>
</comment>
<dbReference type="Pfam" id="PF12921">
    <property type="entry name" value="ATP13"/>
    <property type="match status" value="1"/>
</dbReference>
<evidence type="ECO:0000256" key="3">
    <source>
        <dbReference type="ARBA" id="ARBA00023128"/>
    </source>
</evidence>
<dbReference type="EMBL" id="MPGH01000211">
    <property type="protein sequence ID" value="OLN82714.1"/>
    <property type="molecule type" value="Genomic_DNA"/>
</dbReference>
<keyword evidence="3" id="KW-0496">Mitochondrion</keyword>
<organism evidence="4 5">
    <name type="scientific">Colletotrichum chlorophyti</name>
    <dbReference type="NCBI Taxonomy" id="708187"/>
    <lineage>
        <taxon>Eukaryota</taxon>
        <taxon>Fungi</taxon>
        <taxon>Dikarya</taxon>
        <taxon>Ascomycota</taxon>
        <taxon>Pezizomycotina</taxon>
        <taxon>Sordariomycetes</taxon>
        <taxon>Hypocreomycetidae</taxon>
        <taxon>Glomerellales</taxon>
        <taxon>Glomerellaceae</taxon>
        <taxon>Colletotrichum</taxon>
    </lineage>
</organism>
<keyword evidence="5" id="KW-1185">Reference proteome</keyword>
<sequence length="612" mass="69599">MPLGAVAAAPELDSPEALLARISKAVQLQNTADILKDLKSLARHPRPIEVADALRSLSPAAFSEIVRSLEPSRLGANADATHGLRLQPGIGQFSAVASVADQYGVRKIYKDAFQSLTIILGLRCYHGRKPSFSDYMVLLKCAGASSNVEAAKIVWHTMMKGENVTSRHGLAYTEFFKVRFLTEPMYIQNDLALYRLRQRNASGRRKRFARTNAFYPLERLRMAISVNKRESYGRASWSPTHDLHRLLSIPRPIRRIEKYIVRHGKVVDEDFLCTYLIASAQAGSFKAMIGVLWRVWKIRIDDIRDHRNATIAGGVEISDPLFKPTERLLGAVVHAFGSMGNVLLAGKLMHFISQRYRITIPPETWSLLLEWTYVHSTTPATKEWKIMLDPNRAVRAEDALSVWETMVSEPYSIKPNFKDTDIHVKSLIGAGRLGEAWDAIQSNRAEYDSLVAEVERCFFETMYPSPPPSSISRHKRLQAKQHTTWYSIHSWCHQWLREAGNRLRLQPEASARIIPQFVDELREFLSDPITYTTPGGTVRIANEDVNRKARWAMRIVRSPPTLLRVPDRSRPKAVDPQIADGDEVRIKSQLEEAHMLSYDNMPIMIRRNTKRM</sequence>
<reference evidence="4 5" key="1">
    <citation type="submission" date="2016-11" db="EMBL/GenBank/DDBJ databases">
        <title>Draft Genome Assembly of Colletotrichum chlorophyti a pathogen of herbaceous plants.</title>
        <authorList>
            <person name="Gan P."/>
            <person name="Narusaka M."/>
            <person name="Tsushima A."/>
            <person name="Narusaka Y."/>
            <person name="Takano Y."/>
            <person name="Shirasu K."/>
        </authorList>
    </citation>
    <scope>NUCLEOTIDE SEQUENCE [LARGE SCALE GENOMIC DNA]</scope>
    <source>
        <strain evidence="4 5">NTL11</strain>
    </source>
</reference>
<dbReference type="InterPro" id="IPR024319">
    <property type="entry name" value="ATPase_expression_mit"/>
</dbReference>
<gene>
    <name evidence="4" type="ORF">CCHL11_08754</name>
</gene>
<dbReference type="STRING" id="708187.A0A1Q8REL0"/>
<protein>
    <submittedName>
        <fullName evidence="4">Uncharacterized protein</fullName>
    </submittedName>
</protein>
<evidence type="ECO:0000313" key="4">
    <source>
        <dbReference type="EMBL" id="OLN82714.1"/>
    </source>
</evidence>
<dbReference type="OrthoDB" id="185373at2759"/>
<dbReference type="AlphaFoldDB" id="A0A1Q8REL0"/>
<evidence type="ECO:0000256" key="1">
    <source>
        <dbReference type="ARBA" id="ARBA00004173"/>
    </source>
</evidence>
<accession>A0A1Q8REL0</accession>
<comment type="caution">
    <text evidence="4">The sequence shown here is derived from an EMBL/GenBank/DDBJ whole genome shotgun (WGS) entry which is preliminary data.</text>
</comment>
<evidence type="ECO:0000313" key="5">
    <source>
        <dbReference type="Proteomes" id="UP000186583"/>
    </source>
</evidence>
<evidence type="ECO:0000256" key="2">
    <source>
        <dbReference type="ARBA" id="ARBA00022946"/>
    </source>
</evidence>